<dbReference type="Proteomes" id="UP000321598">
    <property type="component" value="Unassembled WGS sequence"/>
</dbReference>
<evidence type="ECO:0000313" key="9">
    <source>
        <dbReference type="Proteomes" id="UP000321598"/>
    </source>
</evidence>
<dbReference type="SUPFAM" id="SSF52540">
    <property type="entry name" value="P-loop containing nucleoside triphosphate hydrolases"/>
    <property type="match status" value="1"/>
</dbReference>
<gene>
    <name evidence="7" type="ORF">NCTC12413_01061</name>
    <name evidence="6" type="ORF">SAR03_25200</name>
</gene>
<dbReference type="InterPro" id="IPR006500">
    <property type="entry name" value="Helicase_put_C_phage/plasmid"/>
</dbReference>
<dbReference type="EMBL" id="BKAV01000043">
    <property type="protein sequence ID" value="GEQ01483.1"/>
    <property type="molecule type" value="Genomic_DNA"/>
</dbReference>
<keyword evidence="4" id="KW-0067">ATP-binding</keyword>
<dbReference type="EMBL" id="UGZE01000001">
    <property type="protein sequence ID" value="SUJ16695.1"/>
    <property type="molecule type" value="Genomic_DNA"/>
</dbReference>
<organism evidence="7 8">
    <name type="scientific">Staphylococcus arlettae</name>
    <dbReference type="NCBI Taxonomy" id="29378"/>
    <lineage>
        <taxon>Bacteria</taxon>
        <taxon>Bacillati</taxon>
        <taxon>Bacillota</taxon>
        <taxon>Bacilli</taxon>
        <taxon>Bacillales</taxon>
        <taxon>Staphylococcaceae</taxon>
        <taxon>Staphylococcus</taxon>
    </lineage>
</organism>
<protein>
    <submittedName>
        <fullName evidence="6 7">DNA primase</fullName>
    </submittedName>
</protein>
<dbReference type="PROSITE" id="PS51206">
    <property type="entry name" value="SF3_HELICASE_1"/>
    <property type="match status" value="1"/>
</dbReference>
<dbReference type="InterPro" id="IPR014015">
    <property type="entry name" value="Helicase_SF3_DNA-vir"/>
</dbReference>
<dbReference type="SMART" id="SM00885">
    <property type="entry name" value="D5_N"/>
    <property type="match status" value="1"/>
</dbReference>
<dbReference type="GO" id="GO:0016787">
    <property type="term" value="F:hydrolase activity"/>
    <property type="evidence" value="ECO:0007669"/>
    <property type="project" value="UniProtKB-KW"/>
</dbReference>
<dbReference type="InterPro" id="IPR027417">
    <property type="entry name" value="P-loop_NTPase"/>
</dbReference>
<evidence type="ECO:0000256" key="4">
    <source>
        <dbReference type="ARBA" id="ARBA00022840"/>
    </source>
</evidence>
<dbReference type="Pfam" id="PF03288">
    <property type="entry name" value="Pox_D5"/>
    <property type="match status" value="1"/>
</dbReference>
<dbReference type="GO" id="GO:0004386">
    <property type="term" value="F:helicase activity"/>
    <property type="evidence" value="ECO:0007669"/>
    <property type="project" value="UniProtKB-KW"/>
</dbReference>
<keyword evidence="1" id="KW-0547">Nucleotide-binding</keyword>
<evidence type="ECO:0000259" key="5">
    <source>
        <dbReference type="PROSITE" id="PS51206"/>
    </source>
</evidence>
<accession>A0A380CD74</accession>
<dbReference type="RefSeq" id="WP_244913815.1">
    <property type="nucleotide sequence ID" value="NZ_BKAV01000043.1"/>
</dbReference>
<sequence length="455" mass="52391">MAELPSDIKAMFINDDFDSSQFFSEKGGFLHYQFAEYLADKHNGILLDGKPHLFDGKKYISLDKNTIRKLTLNYLPSLKENQNKEVYYKLEALCGKNPQEQAAPYFVGVNNGIVDIRKMQLTDFNPDIHITNIIPVDYYPEAQSDLVESFIKDLSNDDSEVEKLIYEMIGYGLYRDNFLQKAFFFFSPGGNGKSTLFKLLHYFYGTQNTTALSFKDIQSRFKPASLQSTMVNIADDIDPDFIKETGNYKTIVTGDKFNAERKGQDDFNFIPYVKLMFAGNELPQTSDRSRGFYRRMILIPMLKQFGRDGQKGDPMIFHKLKKPEHLSALLNLSLKGLSNLLEAGYIKEPQVSIDYKAQYEYDNDPILQFLNESTDDKHRTIPAVEGRPTEKAYAIYQSWCNKNGLLAVSKPKFTRELRRIGLESTVKWSAAYHKTIRFYARETTIDFYDEDGAKL</sequence>
<reference evidence="7 8" key="1">
    <citation type="submission" date="2018-06" db="EMBL/GenBank/DDBJ databases">
        <authorList>
            <consortium name="Pathogen Informatics"/>
            <person name="Doyle S."/>
        </authorList>
    </citation>
    <scope>NUCLEOTIDE SEQUENCE [LARGE SCALE GENOMIC DNA]</scope>
    <source>
        <strain evidence="7 8">NCTC12413</strain>
    </source>
</reference>
<dbReference type="InterPro" id="IPR051620">
    <property type="entry name" value="ORF904-like_C"/>
</dbReference>
<dbReference type="Proteomes" id="UP000254956">
    <property type="component" value="Unassembled WGS sequence"/>
</dbReference>
<evidence type="ECO:0000256" key="2">
    <source>
        <dbReference type="ARBA" id="ARBA00022801"/>
    </source>
</evidence>
<dbReference type="InterPro" id="IPR014818">
    <property type="entry name" value="Phage/plasmid_primase_P4_C"/>
</dbReference>
<dbReference type="Gene3D" id="3.40.50.300">
    <property type="entry name" value="P-loop containing nucleotide triphosphate hydrolases"/>
    <property type="match status" value="1"/>
</dbReference>
<keyword evidence="2" id="KW-0378">Hydrolase</keyword>
<dbReference type="InterPro" id="IPR045455">
    <property type="entry name" value="NrS-1_pol-like_helicase"/>
</dbReference>
<dbReference type="Pfam" id="PF08706">
    <property type="entry name" value="D5_N"/>
    <property type="match status" value="1"/>
</dbReference>
<evidence type="ECO:0000313" key="6">
    <source>
        <dbReference type="EMBL" id="GEQ01483.1"/>
    </source>
</evidence>
<evidence type="ECO:0000313" key="8">
    <source>
        <dbReference type="Proteomes" id="UP000254956"/>
    </source>
</evidence>
<dbReference type="Pfam" id="PF19263">
    <property type="entry name" value="DUF5906"/>
    <property type="match status" value="1"/>
</dbReference>
<dbReference type="NCBIfam" id="TIGR01613">
    <property type="entry name" value="primase_Cterm"/>
    <property type="match status" value="1"/>
</dbReference>
<evidence type="ECO:0000313" key="7">
    <source>
        <dbReference type="EMBL" id="SUJ16695.1"/>
    </source>
</evidence>
<dbReference type="PANTHER" id="PTHR35372">
    <property type="entry name" value="ATP BINDING PROTEIN-RELATED"/>
    <property type="match status" value="1"/>
</dbReference>
<name>A0A380CD74_9STAP</name>
<proteinExistence type="predicted"/>
<dbReference type="AlphaFoldDB" id="A0A380CD74"/>
<keyword evidence="9" id="KW-1185">Reference proteome</keyword>
<evidence type="ECO:0000256" key="3">
    <source>
        <dbReference type="ARBA" id="ARBA00022806"/>
    </source>
</evidence>
<dbReference type="PANTHER" id="PTHR35372:SF2">
    <property type="entry name" value="SF3 HELICASE DOMAIN-CONTAINING PROTEIN"/>
    <property type="match status" value="1"/>
</dbReference>
<dbReference type="InterPro" id="IPR004968">
    <property type="entry name" value="DNA_primase/NTPase_C"/>
</dbReference>
<feature type="domain" description="SF3 helicase" evidence="5">
    <location>
        <begin position="160"/>
        <end position="314"/>
    </location>
</feature>
<reference evidence="6 9" key="2">
    <citation type="submission" date="2019-07" db="EMBL/GenBank/DDBJ databases">
        <title>Whole genome shotgun sequence of Staphylococcus arlettae NBRC 109765.</title>
        <authorList>
            <person name="Hosoyama A."/>
            <person name="Uohara A."/>
            <person name="Ohji S."/>
            <person name="Ichikawa N."/>
        </authorList>
    </citation>
    <scope>NUCLEOTIDE SEQUENCE [LARGE SCALE GENOMIC DNA]</scope>
    <source>
        <strain evidence="6 9">NBRC 109765</strain>
    </source>
</reference>
<dbReference type="GO" id="GO:0005524">
    <property type="term" value="F:ATP binding"/>
    <property type="evidence" value="ECO:0007669"/>
    <property type="project" value="UniProtKB-KW"/>
</dbReference>
<keyword evidence="3" id="KW-0347">Helicase</keyword>
<evidence type="ECO:0000256" key="1">
    <source>
        <dbReference type="ARBA" id="ARBA00022741"/>
    </source>
</evidence>